<dbReference type="PANTHER" id="PTHR13504:SF38">
    <property type="entry name" value="FIDO DOMAIN-CONTAINING PROTEIN"/>
    <property type="match status" value="1"/>
</dbReference>
<protein>
    <recommendedName>
        <fullName evidence="1">Fido domain-containing protein</fullName>
    </recommendedName>
</protein>
<dbReference type="SUPFAM" id="SSF140931">
    <property type="entry name" value="Fic-like"/>
    <property type="match status" value="1"/>
</dbReference>
<dbReference type="PANTHER" id="PTHR13504">
    <property type="entry name" value="FIDO DOMAIN-CONTAINING PROTEIN DDB_G0283145"/>
    <property type="match status" value="1"/>
</dbReference>
<dbReference type="InterPro" id="IPR003812">
    <property type="entry name" value="Fido"/>
</dbReference>
<gene>
    <name evidence="2" type="ORF">MNBD_GAMMA23-1117</name>
</gene>
<reference evidence="2" key="1">
    <citation type="submission" date="2018-06" db="EMBL/GenBank/DDBJ databases">
        <authorList>
            <person name="Zhirakovskaya E."/>
        </authorList>
    </citation>
    <scope>NUCLEOTIDE SEQUENCE</scope>
</reference>
<organism evidence="2">
    <name type="scientific">hydrothermal vent metagenome</name>
    <dbReference type="NCBI Taxonomy" id="652676"/>
    <lineage>
        <taxon>unclassified sequences</taxon>
        <taxon>metagenomes</taxon>
        <taxon>ecological metagenomes</taxon>
    </lineage>
</organism>
<dbReference type="Gene3D" id="1.10.3290.10">
    <property type="entry name" value="Fido-like domain"/>
    <property type="match status" value="1"/>
</dbReference>
<evidence type="ECO:0000259" key="1">
    <source>
        <dbReference type="PROSITE" id="PS51459"/>
    </source>
</evidence>
<dbReference type="InterPro" id="IPR040198">
    <property type="entry name" value="Fido_containing"/>
</dbReference>
<evidence type="ECO:0000313" key="2">
    <source>
        <dbReference type="EMBL" id="VAW94026.1"/>
    </source>
</evidence>
<proteinExistence type="predicted"/>
<dbReference type="EMBL" id="UOFT01000035">
    <property type="protein sequence ID" value="VAW94026.1"/>
    <property type="molecule type" value="Genomic_DNA"/>
</dbReference>
<sequence>MPKKIPKQELEAIVAIVVAHPDGVQVKTIRDGLEFELPPRMLQRRLALLIEQKRLTVEGRGRGSRYYPYPKPVTLSIDSLYQAQHVDNVELEVYVPVSPEGEAVKLAVSKPIQNRNPVGYNRDFLDGYRPNDTFYLSVEIRQHLLDIGCSSDNLRPAGTYVQQVFNRLLIDLSWNSSRLEGNTYSLLETERLLELGEAAEGKDALEAQMILNHKAAIELLVEQADEVGFNRYTILNLHALLSDNLLADPQACGRLRSIAVGIGGTVYHPLEVPPLIDECFQQILDTAAAITDPFEQAFFVMVQLPYLQAFEDVNKRVSRLAANLPLIRENLSPLSFVDVPKQAYIEGILGVYELNRIELLRDVFVWAYERSCKRYSAVRQSLGEPDPFRLRYRTPVTEIIVEIVSAGMDKKAATAFIQQRANESVPQEERARFVEVVETEVMSLHEGNIARYRLRPLQYQAWRETWR</sequence>
<dbReference type="AlphaFoldDB" id="A0A3B1AMW5"/>
<dbReference type="Pfam" id="PF02661">
    <property type="entry name" value="Fic"/>
    <property type="match status" value="1"/>
</dbReference>
<dbReference type="PROSITE" id="PS51459">
    <property type="entry name" value="FIDO"/>
    <property type="match status" value="1"/>
</dbReference>
<feature type="domain" description="Fido" evidence="1">
    <location>
        <begin position="229"/>
        <end position="369"/>
    </location>
</feature>
<dbReference type="InterPro" id="IPR036597">
    <property type="entry name" value="Fido-like_dom_sf"/>
</dbReference>
<name>A0A3B1AMW5_9ZZZZ</name>
<accession>A0A3B1AMW5</accession>